<organism evidence="2 3">
    <name type="scientific">Candidatus Nitrospira nitrificans</name>
    <dbReference type="NCBI Taxonomy" id="1742973"/>
    <lineage>
        <taxon>Bacteria</taxon>
        <taxon>Pseudomonadati</taxon>
        <taxon>Nitrospirota</taxon>
        <taxon>Nitrospiria</taxon>
        <taxon>Nitrospirales</taxon>
        <taxon>Nitrospiraceae</taxon>
        <taxon>Nitrospira</taxon>
    </lineage>
</organism>
<dbReference type="GO" id="GO:0004386">
    <property type="term" value="F:helicase activity"/>
    <property type="evidence" value="ECO:0007669"/>
    <property type="project" value="InterPro"/>
</dbReference>
<dbReference type="SUPFAM" id="SSF52540">
    <property type="entry name" value="P-loop containing nucleoside triphosphate hydrolases"/>
    <property type="match status" value="1"/>
</dbReference>
<dbReference type="EMBL" id="CZPZ01000006">
    <property type="protein sequence ID" value="CUS33841.1"/>
    <property type="molecule type" value="Genomic_DNA"/>
</dbReference>
<dbReference type="AlphaFoldDB" id="A0A0S4L7Z7"/>
<gene>
    <name evidence="2" type="ORF">COMA2_140104</name>
</gene>
<name>A0A0S4L7Z7_9BACT</name>
<reference evidence="3" key="1">
    <citation type="submission" date="2015-10" db="EMBL/GenBank/DDBJ databases">
        <authorList>
            <person name="Luecker S."/>
            <person name="Luecker S."/>
        </authorList>
    </citation>
    <scope>NUCLEOTIDE SEQUENCE [LARGE SCALE GENOMIC DNA]</scope>
</reference>
<evidence type="ECO:0000313" key="3">
    <source>
        <dbReference type="Proteomes" id="UP000198736"/>
    </source>
</evidence>
<keyword evidence="3" id="KW-1185">Reference proteome</keyword>
<accession>A0A0S4L7Z7</accession>
<dbReference type="InterPro" id="IPR041677">
    <property type="entry name" value="DNA2/NAM7_AAA_11"/>
</dbReference>
<feature type="domain" description="DNA2/NAM7 helicase helicase" evidence="1">
    <location>
        <begin position="183"/>
        <end position="467"/>
    </location>
</feature>
<dbReference type="STRING" id="1742973.COMA2_140104"/>
<dbReference type="Proteomes" id="UP000198736">
    <property type="component" value="Unassembled WGS sequence"/>
</dbReference>
<evidence type="ECO:0000313" key="2">
    <source>
        <dbReference type="EMBL" id="CUS33841.1"/>
    </source>
</evidence>
<evidence type="ECO:0000259" key="1">
    <source>
        <dbReference type="Pfam" id="PF13086"/>
    </source>
</evidence>
<protein>
    <recommendedName>
        <fullName evidence="1">DNA2/NAM7 helicase helicase domain-containing protein</fullName>
    </recommendedName>
</protein>
<dbReference type="Gene3D" id="3.40.50.300">
    <property type="entry name" value="P-loop containing nucleotide triphosphate hydrolases"/>
    <property type="match status" value="1"/>
</dbReference>
<sequence>MLMTATEFIELWITRLETEQARLTETGHDGPVVASQGRLMRTTGGLHLYEFTVAVGVQLSVDLPVSVVLADEADTTEGIVLRQVGSSLSVQLVDALGREVPSVTIVPDQAGLVGTAAFRLKDMLAKPNLYHLGPTERLASLLQMQAVENEGFSSVSPVFTTVWSDDPSVRRQKLANLAMELIRANKRILLISPDHLACDEMVGMVGRTMKAGGLNHTTWITRYELPIASQAGGVDLQELGFEAQMHQFYAKSQGNKASLKHKYDRFRELAPFLSQKEAKQKDLDEVRLLEWRLVTQLRDLQVKMADVQKLLKDFENLPLFQRLTMQAVGKNAASLKQYGALYQGQMDRLHSELDIAKGRIQQLVPEAAVPRGKRAEFEELHEQIAKLGGTKKVRELLAAEEQPNRQAFLQNRRLVAATPMRVASDPLFSRVRFDVLMVDEAPRIAAPSLLAAAGLVRERIIVSGDPREIAMVGQWAMPQPAIRAAP</sequence>
<dbReference type="Pfam" id="PF13086">
    <property type="entry name" value="AAA_11"/>
    <property type="match status" value="1"/>
</dbReference>
<proteinExistence type="predicted"/>
<dbReference type="InterPro" id="IPR027417">
    <property type="entry name" value="P-loop_NTPase"/>
</dbReference>